<evidence type="ECO:0000256" key="2">
    <source>
        <dbReference type="ARBA" id="ARBA00022618"/>
    </source>
</evidence>
<evidence type="ECO:0000256" key="1">
    <source>
        <dbReference type="ARBA" id="ARBA00022475"/>
    </source>
</evidence>
<dbReference type="Gene3D" id="3.40.50.2000">
    <property type="entry name" value="Glycogen Phosphorylase B"/>
    <property type="match status" value="2"/>
</dbReference>
<dbReference type="PANTHER" id="PTHR21015:SF27">
    <property type="entry name" value="UDP-N-ACETYLGLUCOSAMINE--N-ACETYLMURAMYL-(PENTAPEPTIDE) PYROPHOSPHORYL-UNDECAPRENOL N-ACETYLGLUCOSAMINE TRANSFERASE"/>
    <property type="match status" value="1"/>
</dbReference>
<name>A0A2H0ECY1_9BACT</name>
<comment type="similarity">
    <text evidence="10">Belongs to the glycosyltransferase 28 family. MurG subfamily.</text>
</comment>
<comment type="subcellular location">
    <subcellularLocation>
        <location evidence="10">Cell membrane</location>
        <topology evidence="10">Peripheral membrane protein</topology>
        <orientation evidence="10">Cytoplasmic side</orientation>
    </subcellularLocation>
</comment>
<feature type="binding site" evidence="10">
    <location>
        <position position="332"/>
    </location>
    <ligand>
        <name>UDP-N-acetyl-alpha-D-glucosamine</name>
        <dbReference type="ChEBI" id="CHEBI:57705"/>
    </ligand>
</feature>
<evidence type="ECO:0000256" key="5">
    <source>
        <dbReference type="ARBA" id="ARBA00022960"/>
    </source>
</evidence>
<keyword evidence="4 10" id="KW-0808">Transferase</keyword>
<evidence type="ECO:0000256" key="6">
    <source>
        <dbReference type="ARBA" id="ARBA00022984"/>
    </source>
</evidence>
<accession>A0A2H0ECY1</accession>
<comment type="function">
    <text evidence="10">Cell wall formation. Catalyzes the transfer of a GlcNAc subunit on undecaprenyl-pyrophosphoryl-MurNAc-pentapeptide (lipid intermediate I) to form undecaprenyl-pyrophosphoryl-MurNAc-(pentapeptide)GlcNAc (lipid intermediate II).</text>
</comment>
<dbReference type="GO" id="GO:0050511">
    <property type="term" value="F:undecaprenyldiphospho-muramoylpentapeptide beta-N-acetylglucosaminyltransferase activity"/>
    <property type="evidence" value="ECO:0007669"/>
    <property type="project" value="UniProtKB-UniRule"/>
</dbReference>
<dbReference type="Pfam" id="PF04101">
    <property type="entry name" value="Glyco_tran_28_C"/>
    <property type="match status" value="1"/>
</dbReference>
<dbReference type="UniPathway" id="UPA00219"/>
<evidence type="ECO:0000259" key="11">
    <source>
        <dbReference type="Pfam" id="PF03033"/>
    </source>
</evidence>
<keyword evidence="7 10" id="KW-0472">Membrane</keyword>
<protein>
    <recommendedName>
        <fullName evidence="10">UDP-N-acetylglucosamine--N-acetylmuramyl-(pentapeptide) pyrophosphoryl-undecaprenol N-acetylglucosamine transferase</fullName>
        <ecNumber evidence="10">2.4.1.227</ecNumber>
    </recommendedName>
    <alternativeName>
        <fullName evidence="10">Undecaprenyl-PP-MurNAc-pentapeptide-UDPGlcNAc GlcNAc transferase</fullName>
    </alternativeName>
</protein>
<dbReference type="EMBL" id="PCTX01000015">
    <property type="protein sequence ID" value="PIP92313.1"/>
    <property type="molecule type" value="Genomic_DNA"/>
</dbReference>
<comment type="pathway">
    <text evidence="10">Cell wall biogenesis; peptidoglycan biosynthesis.</text>
</comment>
<dbReference type="Pfam" id="PF03033">
    <property type="entry name" value="Glyco_transf_28"/>
    <property type="match status" value="1"/>
</dbReference>
<evidence type="ECO:0000256" key="10">
    <source>
        <dbReference type="HAMAP-Rule" id="MF_00033"/>
    </source>
</evidence>
<dbReference type="AlphaFoldDB" id="A0A2H0ECY1"/>
<comment type="catalytic activity">
    <reaction evidence="10">
        <text>di-trans,octa-cis-undecaprenyl diphospho-N-acetyl-alpha-D-muramoyl-L-alanyl-D-glutamyl-meso-2,6-diaminopimeloyl-D-alanyl-D-alanine + UDP-N-acetyl-alpha-D-glucosamine = di-trans,octa-cis-undecaprenyl diphospho-[N-acetyl-alpha-D-glucosaminyl-(1-&gt;4)]-N-acetyl-alpha-D-muramoyl-L-alanyl-D-glutamyl-meso-2,6-diaminopimeloyl-D-alanyl-D-alanine + UDP + H(+)</text>
        <dbReference type="Rhea" id="RHEA:31227"/>
        <dbReference type="ChEBI" id="CHEBI:15378"/>
        <dbReference type="ChEBI" id="CHEBI:57705"/>
        <dbReference type="ChEBI" id="CHEBI:58223"/>
        <dbReference type="ChEBI" id="CHEBI:61387"/>
        <dbReference type="ChEBI" id="CHEBI:61388"/>
        <dbReference type="EC" id="2.4.1.227"/>
    </reaction>
</comment>
<evidence type="ECO:0000313" key="13">
    <source>
        <dbReference type="EMBL" id="PIP92313.1"/>
    </source>
</evidence>
<feature type="domain" description="Glycosyltransferase family 28 N-terminal" evidence="11">
    <location>
        <begin position="3"/>
        <end position="146"/>
    </location>
</feature>
<dbReference type="InterPro" id="IPR004276">
    <property type="entry name" value="GlycoTrans_28_N"/>
</dbReference>
<reference evidence="13 14" key="1">
    <citation type="submission" date="2017-09" db="EMBL/GenBank/DDBJ databases">
        <title>Depth-based differentiation of microbial function through sediment-hosted aquifers and enrichment of novel symbionts in the deep terrestrial subsurface.</title>
        <authorList>
            <person name="Probst A.J."/>
            <person name="Ladd B."/>
            <person name="Jarett J.K."/>
            <person name="Geller-Mcgrath D.E."/>
            <person name="Sieber C.M."/>
            <person name="Emerson J.B."/>
            <person name="Anantharaman K."/>
            <person name="Thomas B.C."/>
            <person name="Malmstrom R."/>
            <person name="Stieglmeier M."/>
            <person name="Klingl A."/>
            <person name="Woyke T."/>
            <person name="Ryan C.M."/>
            <person name="Banfield J.F."/>
        </authorList>
    </citation>
    <scope>NUCLEOTIDE SEQUENCE [LARGE SCALE GENOMIC DNA]</scope>
    <source>
        <strain evidence="13">CG18_big_fil_WC_8_21_14_2_50_39_7</strain>
    </source>
</reference>
<keyword evidence="6 10" id="KW-0573">Peptidoglycan synthesis</keyword>
<keyword evidence="5 10" id="KW-0133">Cell shape</keyword>
<dbReference type="InterPro" id="IPR006009">
    <property type="entry name" value="GlcNAc_MurG"/>
</dbReference>
<dbReference type="Proteomes" id="UP000229241">
    <property type="component" value="Unassembled WGS sequence"/>
</dbReference>
<organism evidence="13 14">
    <name type="scientific">Candidatus Wolfebacteria bacterium CG18_big_fil_WC_8_21_14_2_50_39_7</name>
    <dbReference type="NCBI Taxonomy" id="1975071"/>
    <lineage>
        <taxon>Bacteria</taxon>
        <taxon>Candidatus Wolfeibacteriota</taxon>
    </lineage>
</organism>
<evidence type="ECO:0000313" key="14">
    <source>
        <dbReference type="Proteomes" id="UP000229241"/>
    </source>
</evidence>
<dbReference type="PANTHER" id="PTHR21015">
    <property type="entry name" value="UDP-N-ACETYLGLUCOSAMINE--N-ACETYLMURAMYL-(PENTAPEPTIDE) PYROPHOSPHORYL-UNDECAPRENOL N-ACETYLGLUCOSAMINE TRANSFERASE 1"/>
    <property type="match status" value="1"/>
</dbReference>
<dbReference type="GO" id="GO:0008360">
    <property type="term" value="P:regulation of cell shape"/>
    <property type="evidence" value="ECO:0007669"/>
    <property type="project" value="UniProtKB-KW"/>
</dbReference>
<dbReference type="SUPFAM" id="SSF53756">
    <property type="entry name" value="UDP-Glycosyltransferase/glycogen phosphorylase"/>
    <property type="match status" value="1"/>
</dbReference>
<sequence length="402" mass="44550">MRILFTGGGTGGHIYPIIAVAEELQKLSVEKKIEMDLRYFGSPEMFRSVLEQNGIGVSKIFSAKLRRYFDLRNFLDIPILLPLSVIQAFWKVFWFMPDVLFSKGGPGSLPVVLACRFYCVPIIIHDSDTIIGLANRLAIYWAKRIAVSFDSTAKTLLENEKLSGKVALVGNPIRKSLISPDAPTEASGVGVPTLRRDGEILEKGTAKKIFGFNPEKPVILVIGGSQGAVKINDLMLEIVGEIIRDFQILHQTGIKNFEDFKKELDIILRNYPEEQRSRYKTVPYFEKDLKDAYTAADVVVSRASSGSIFEAAAFAKPSILIPLPEEVVGDHQTTNAYEYARTGAAVVIEQANLEPNIFLGQLKKIFSEPEKLNQMSQAAKNFAKPKAARAIAEEIIKLGSRG</sequence>
<dbReference type="CDD" id="cd03785">
    <property type="entry name" value="GT28_MurG"/>
    <property type="match status" value="1"/>
</dbReference>
<dbReference type="GO" id="GO:0051301">
    <property type="term" value="P:cell division"/>
    <property type="evidence" value="ECO:0007669"/>
    <property type="project" value="UniProtKB-KW"/>
</dbReference>
<evidence type="ECO:0000256" key="8">
    <source>
        <dbReference type="ARBA" id="ARBA00023306"/>
    </source>
</evidence>
<dbReference type="GO" id="GO:0009252">
    <property type="term" value="P:peptidoglycan biosynthetic process"/>
    <property type="evidence" value="ECO:0007669"/>
    <property type="project" value="UniProtKB-UniRule"/>
</dbReference>
<evidence type="ECO:0000256" key="7">
    <source>
        <dbReference type="ARBA" id="ARBA00023136"/>
    </source>
</evidence>
<evidence type="ECO:0000256" key="4">
    <source>
        <dbReference type="ARBA" id="ARBA00022679"/>
    </source>
</evidence>
<dbReference type="GO" id="GO:0005975">
    <property type="term" value="P:carbohydrate metabolic process"/>
    <property type="evidence" value="ECO:0007669"/>
    <property type="project" value="InterPro"/>
</dbReference>
<feature type="binding site" evidence="10">
    <location>
        <position position="225"/>
    </location>
    <ligand>
        <name>UDP-N-acetyl-alpha-D-glucosamine</name>
        <dbReference type="ChEBI" id="CHEBI:57705"/>
    </ligand>
</feature>
<keyword evidence="9 10" id="KW-0961">Cell wall biogenesis/degradation</keyword>
<dbReference type="GO" id="GO:0051991">
    <property type="term" value="F:UDP-N-acetyl-D-glucosamine:N-acetylmuramoyl-L-alanyl-D-glutamyl-meso-2,6-diaminopimelyl-D-alanyl-D-alanine-diphosphoundecaprenol 4-beta-N-acetylglucosaminlytransferase activity"/>
    <property type="evidence" value="ECO:0007669"/>
    <property type="project" value="RHEA"/>
</dbReference>
<keyword evidence="3 10" id="KW-0328">Glycosyltransferase</keyword>
<dbReference type="InterPro" id="IPR007235">
    <property type="entry name" value="Glyco_trans_28_C"/>
</dbReference>
<dbReference type="GO" id="GO:0005886">
    <property type="term" value="C:plasma membrane"/>
    <property type="evidence" value="ECO:0007669"/>
    <property type="project" value="UniProtKB-SubCell"/>
</dbReference>
<comment type="caution">
    <text evidence="10">Lacks conserved residue(s) required for the propagation of feature annotation.</text>
</comment>
<feature type="binding site" evidence="10">
    <location>
        <begin position="10"/>
        <end position="12"/>
    </location>
    <ligand>
        <name>UDP-N-acetyl-alpha-D-glucosamine</name>
        <dbReference type="ChEBI" id="CHEBI:57705"/>
    </ligand>
</feature>
<evidence type="ECO:0000259" key="12">
    <source>
        <dbReference type="Pfam" id="PF04101"/>
    </source>
</evidence>
<dbReference type="HAMAP" id="MF_00033">
    <property type="entry name" value="MurG"/>
    <property type="match status" value="1"/>
</dbReference>
<proteinExistence type="inferred from homology"/>
<keyword evidence="2 10" id="KW-0132">Cell division</keyword>
<feature type="binding site" evidence="10">
    <location>
        <position position="174"/>
    </location>
    <ligand>
        <name>UDP-N-acetyl-alpha-D-glucosamine</name>
        <dbReference type="ChEBI" id="CHEBI:57705"/>
    </ligand>
</feature>
<evidence type="ECO:0000256" key="3">
    <source>
        <dbReference type="ARBA" id="ARBA00022676"/>
    </source>
</evidence>
<dbReference type="GO" id="GO:0071555">
    <property type="term" value="P:cell wall organization"/>
    <property type="evidence" value="ECO:0007669"/>
    <property type="project" value="UniProtKB-KW"/>
</dbReference>
<gene>
    <name evidence="10" type="primary">murG</name>
    <name evidence="13" type="ORF">COW77_00565</name>
</gene>
<dbReference type="EC" id="2.4.1.227" evidence="10"/>
<keyword evidence="8 10" id="KW-0131">Cell cycle</keyword>
<keyword evidence="1 10" id="KW-1003">Cell membrane</keyword>
<feature type="domain" description="Glycosyl transferase family 28 C-terminal" evidence="12">
    <location>
        <begin position="218"/>
        <end position="388"/>
    </location>
</feature>
<comment type="caution">
    <text evidence="13">The sequence shown here is derived from an EMBL/GenBank/DDBJ whole genome shotgun (WGS) entry which is preliminary data.</text>
</comment>
<evidence type="ECO:0000256" key="9">
    <source>
        <dbReference type="ARBA" id="ARBA00023316"/>
    </source>
</evidence>